<sequence>MVKCRPIFIDEDCPMATNRSRRLRKKLCVDEFQELGFELNLDFKQELDDKAIDAFLDAFLKEAMEANGLGYVGGDDFGLVCLSKRGSVSEEQRAAVEAWLKGRSELTEVTVSPLIDVWYPEKEINPAA</sequence>
<dbReference type="GO" id="GO:0005829">
    <property type="term" value="C:cytosol"/>
    <property type="evidence" value="ECO:0007669"/>
    <property type="project" value="TreeGrafter"/>
</dbReference>
<dbReference type="AlphaFoldDB" id="A0A0N8THI7"/>
<reference evidence="1 2" key="1">
    <citation type="submission" date="2015-09" db="EMBL/GenBank/DDBJ databases">
        <title>Genome announcement of multiple Pseudomonas syringae strains.</title>
        <authorList>
            <person name="Thakur S."/>
            <person name="Wang P.W."/>
            <person name="Gong Y."/>
            <person name="Weir B.S."/>
            <person name="Guttman D.S."/>
        </authorList>
    </citation>
    <scope>NUCLEOTIDE SEQUENCE [LARGE SCALE GENOMIC DNA]</scope>
    <source>
        <strain evidence="1 2">ICMP3963</strain>
    </source>
</reference>
<dbReference type="Proteomes" id="UP000050317">
    <property type="component" value="Unassembled WGS sequence"/>
</dbReference>
<dbReference type="EMBL" id="LJRR01000038">
    <property type="protein sequence ID" value="KPZ24905.1"/>
    <property type="molecule type" value="Genomic_DNA"/>
</dbReference>
<protein>
    <recommendedName>
        <fullName evidence="3">Cytoplasmic protein</fullName>
    </recommendedName>
</protein>
<gene>
    <name evidence="1" type="ORF">ALO40_05245</name>
</gene>
<evidence type="ECO:0008006" key="3">
    <source>
        <dbReference type="Google" id="ProtNLM"/>
    </source>
</evidence>
<accession>A0A0N8THI7</accession>
<proteinExistence type="predicted"/>
<dbReference type="PANTHER" id="PTHR38778:SF1">
    <property type="entry name" value="CYTOPLASMIC PROTEIN"/>
    <property type="match status" value="1"/>
</dbReference>
<dbReference type="NCBIfam" id="NF008685">
    <property type="entry name" value="PRK11702.1"/>
    <property type="match status" value="1"/>
</dbReference>
<dbReference type="InterPro" id="IPR007416">
    <property type="entry name" value="YggL_50S_bp"/>
</dbReference>
<organism evidence="1 2">
    <name type="scientific">Pseudomonas syringae pv. viburni</name>
    <dbReference type="NCBI Taxonomy" id="251703"/>
    <lineage>
        <taxon>Bacteria</taxon>
        <taxon>Pseudomonadati</taxon>
        <taxon>Pseudomonadota</taxon>
        <taxon>Gammaproteobacteria</taxon>
        <taxon>Pseudomonadales</taxon>
        <taxon>Pseudomonadaceae</taxon>
        <taxon>Pseudomonas</taxon>
    </lineage>
</organism>
<evidence type="ECO:0000313" key="2">
    <source>
        <dbReference type="Proteomes" id="UP000050317"/>
    </source>
</evidence>
<dbReference type="Pfam" id="PF04320">
    <property type="entry name" value="YggL_50S_bp"/>
    <property type="match status" value="1"/>
</dbReference>
<comment type="caution">
    <text evidence="1">The sequence shown here is derived from an EMBL/GenBank/DDBJ whole genome shotgun (WGS) entry which is preliminary data.</text>
</comment>
<evidence type="ECO:0000313" key="1">
    <source>
        <dbReference type="EMBL" id="KPZ24905.1"/>
    </source>
</evidence>
<name>A0A0N8THI7_9PSED</name>
<dbReference type="PANTHER" id="PTHR38778">
    <property type="entry name" value="CYTOPLASMIC PROTEIN-RELATED"/>
    <property type="match status" value="1"/>
</dbReference>
<dbReference type="PATRIC" id="fig|251703.9.peg.3294"/>